<comment type="caution">
    <text evidence="1">The sequence shown here is derived from an EMBL/GenBank/DDBJ whole genome shotgun (WGS) entry which is preliminary data.</text>
</comment>
<protein>
    <submittedName>
        <fullName evidence="1">Uncharacterized protein</fullName>
    </submittedName>
</protein>
<evidence type="ECO:0000313" key="1">
    <source>
        <dbReference type="EMBL" id="TDG96361.1"/>
    </source>
</evidence>
<organism evidence="1 2">
    <name type="scientific">Perca flavescens</name>
    <name type="common">American yellow perch</name>
    <name type="synonym">Morone flavescens</name>
    <dbReference type="NCBI Taxonomy" id="8167"/>
    <lineage>
        <taxon>Eukaryota</taxon>
        <taxon>Metazoa</taxon>
        <taxon>Chordata</taxon>
        <taxon>Craniata</taxon>
        <taxon>Vertebrata</taxon>
        <taxon>Euteleostomi</taxon>
        <taxon>Actinopterygii</taxon>
        <taxon>Neopterygii</taxon>
        <taxon>Teleostei</taxon>
        <taxon>Neoteleostei</taxon>
        <taxon>Acanthomorphata</taxon>
        <taxon>Eupercaria</taxon>
        <taxon>Perciformes</taxon>
        <taxon>Percoidei</taxon>
        <taxon>Percidae</taxon>
        <taxon>Percinae</taxon>
        <taxon>Perca</taxon>
    </lineage>
</organism>
<accession>A0A484BYX4</accession>
<dbReference type="Proteomes" id="UP000295070">
    <property type="component" value="Chromosome 24"/>
</dbReference>
<gene>
    <name evidence="1" type="ORF">EPR50_G00239480</name>
</gene>
<sequence length="75" mass="8776">MYKVSLDKIFSTAPFYFGSKQEYEGPQPANSNRWNQRASQLKSLQSRQIYGRQNLIAHPKMMMKIYVILLCVGKF</sequence>
<dbReference type="AlphaFoldDB" id="A0A484BYX4"/>
<evidence type="ECO:0000313" key="2">
    <source>
        <dbReference type="Proteomes" id="UP000295070"/>
    </source>
</evidence>
<keyword evidence="2" id="KW-1185">Reference proteome</keyword>
<name>A0A484BYX4_PERFV</name>
<reference evidence="1 2" key="1">
    <citation type="submission" date="2019-01" db="EMBL/GenBank/DDBJ databases">
        <title>A chromosome-scale genome assembly of the yellow perch, Perca flavescens.</title>
        <authorList>
            <person name="Feron R."/>
            <person name="Morvezen R."/>
            <person name="Bestin A."/>
            <person name="Haffray P."/>
            <person name="Klopp C."/>
            <person name="Zahm M."/>
            <person name="Cabau C."/>
            <person name="Roques C."/>
            <person name="Donnadieu C."/>
            <person name="Bouchez O."/>
            <person name="Christie M."/>
            <person name="Larson W."/>
            <person name="Guiguen Y."/>
        </authorList>
    </citation>
    <scope>NUCLEOTIDE SEQUENCE [LARGE SCALE GENOMIC DNA]</scope>
    <source>
        <strain evidence="1">YP-PL-M2</strain>
        <tissue evidence="1">Blood</tissue>
    </source>
</reference>
<proteinExistence type="predicted"/>
<dbReference type="EMBL" id="SCKG01000024">
    <property type="protein sequence ID" value="TDG96361.1"/>
    <property type="molecule type" value="Genomic_DNA"/>
</dbReference>